<evidence type="ECO:0000313" key="2">
    <source>
        <dbReference type="EMBL" id="GIM68296.1"/>
    </source>
</evidence>
<dbReference type="InterPro" id="IPR019953">
    <property type="entry name" value="OHR"/>
</dbReference>
<dbReference type="RefSeq" id="WP_212995991.1">
    <property type="nucleotide sequence ID" value="NZ_BAAATW010000002.1"/>
</dbReference>
<dbReference type="InterPro" id="IPR003718">
    <property type="entry name" value="OsmC/Ohr_fam"/>
</dbReference>
<dbReference type="NCBIfam" id="TIGR03561">
    <property type="entry name" value="organ_hyd_perox"/>
    <property type="match status" value="1"/>
</dbReference>
<dbReference type="AlphaFoldDB" id="A0A919S9F4"/>
<proteinExistence type="inferred from homology"/>
<protein>
    <submittedName>
        <fullName evidence="2">Organic hydroperoxide resistance protein</fullName>
    </submittedName>
</protein>
<dbReference type="PANTHER" id="PTHR33797">
    <property type="entry name" value="ORGANIC HYDROPEROXIDE RESISTANCE PROTEIN-LIKE"/>
    <property type="match status" value="1"/>
</dbReference>
<dbReference type="SUPFAM" id="SSF82784">
    <property type="entry name" value="OsmC-like"/>
    <property type="match status" value="1"/>
</dbReference>
<sequence>MTIVYTATVDSLGDGRSGTARSDDGRLEVTLTAPQQPGGTNPEQLFAAGYSACFHSALRLSAREAGITVPGSTVHATVHLIRDDNGYRLAADLVAVLPGIRADVATMLVGQAHQRCPYSRAVTGNIEVTVRATDQQLTAG</sequence>
<organism evidence="2 3">
    <name type="scientific">Winogradskya consettensis</name>
    <dbReference type="NCBI Taxonomy" id="113560"/>
    <lineage>
        <taxon>Bacteria</taxon>
        <taxon>Bacillati</taxon>
        <taxon>Actinomycetota</taxon>
        <taxon>Actinomycetes</taxon>
        <taxon>Micromonosporales</taxon>
        <taxon>Micromonosporaceae</taxon>
        <taxon>Winogradskya</taxon>
    </lineage>
</organism>
<keyword evidence="3" id="KW-1185">Reference proteome</keyword>
<accession>A0A919S9F4</accession>
<dbReference type="Gene3D" id="2.20.25.10">
    <property type="match status" value="1"/>
</dbReference>
<dbReference type="GO" id="GO:0006979">
    <property type="term" value="P:response to oxidative stress"/>
    <property type="evidence" value="ECO:0007669"/>
    <property type="project" value="InterPro"/>
</dbReference>
<dbReference type="Proteomes" id="UP000680865">
    <property type="component" value="Unassembled WGS sequence"/>
</dbReference>
<name>A0A919S9F4_9ACTN</name>
<dbReference type="PANTHER" id="PTHR33797:SF2">
    <property type="entry name" value="ORGANIC HYDROPEROXIDE RESISTANCE PROTEIN-LIKE"/>
    <property type="match status" value="1"/>
</dbReference>
<evidence type="ECO:0000256" key="1">
    <source>
        <dbReference type="ARBA" id="ARBA00007378"/>
    </source>
</evidence>
<evidence type="ECO:0000313" key="3">
    <source>
        <dbReference type="Proteomes" id="UP000680865"/>
    </source>
</evidence>
<dbReference type="Pfam" id="PF02566">
    <property type="entry name" value="OsmC"/>
    <property type="match status" value="1"/>
</dbReference>
<dbReference type="InterPro" id="IPR015946">
    <property type="entry name" value="KH_dom-like_a/b"/>
</dbReference>
<comment type="similarity">
    <text evidence="1">Belongs to the OsmC/Ohr family.</text>
</comment>
<dbReference type="Gene3D" id="3.30.300.20">
    <property type="match status" value="1"/>
</dbReference>
<dbReference type="EMBL" id="BOQP01000004">
    <property type="protein sequence ID" value="GIM68296.1"/>
    <property type="molecule type" value="Genomic_DNA"/>
</dbReference>
<comment type="caution">
    <text evidence="2">The sequence shown here is derived from an EMBL/GenBank/DDBJ whole genome shotgun (WGS) entry which is preliminary data.</text>
</comment>
<dbReference type="InterPro" id="IPR036102">
    <property type="entry name" value="OsmC/Ohrsf"/>
</dbReference>
<reference evidence="2" key="1">
    <citation type="submission" date="2021-03" db="EMBL/GenBank/DDBJ databases">
        <title>Whole genome shotgun sequence of Actinoplanes consettensis NBRC 14913.</title>
        <authorList>
            <person name="Komaki H."/>
            <person name="Tamura T."/>
        </authorList>
    </citation>
    <scope>NUCLEOTIDE SEQUENCE</scope>
    <source>
        <strain evidence="2">NBRC 14913</strain>
    </source>
</reference>
<gene>
    <name evidence="2" type="ORF">Aco04nite_10230</name>
</gene>